<dbReference type="EMBL" id="LNQE01001712">
    <property type="protein sequence ID" value="KUG13637.1"/>
    <property type="molecule type" value="Genomic_DNA"/>
</dbReference>
<dbReference type="Pfam" id="PF17863">
    <property type="entry name" value="AAA_lid_2"/>
    <property type="match status" value="1"/>
</dbReference>
<dbReference type="GO" id="GO:0005524">
    <property type="term" value="F:ATP binding"/>
    <property type="evidence" value="ECO:0007669"/>
    <property type="project" value="InterPro"/>
</dbReference>
<evidence type="ECO:0000259" key="1">
    <source>
        <dbReference type="Pfam" id="PF07726"/>
    </source>
</evidence>
<evidence type="ECO:0000259" key="2">
    <source>
        <dbReference type="Pfam" id="PF17863"/>
    </source>
</evidence>
<dbReference type="Gene3D" id="1.10.8.80">
    <property type="entry name" value="Magnesium chelatase subunit I, C-Terminal domain"/>
    <property type="match status" value="1"/>
</dbReference>
<comment type="caution">
    <text evidence="3">The sequence shown here is derived from an EMBL/GenBank/DDBJ whole genome shotgun (WGS) entry which is preliminary data.</text>
</comment>
<dbReference type="PIRSF" id="PIRSF002849">
    <property type="entry name" value="AAA_ATPase_chaperone_MoxR_prd"/>
    <property type="match status" value="1"/>
</dbReference>
<dbReference type="InterPro" id="IPR050764">
    <property type="entry name" value="CbbQ/NirQ/NorQ/GpvN"/>
</dbReference>
<gene>
    <name evidence="3" type="ORF">ASZ90_016339</name>
</gene>
<feature type="domain" description="ATPase AAA-3" evidence="1">
    <location>
        <begin position="47"/>
        <end position="177"/>
    </location>
</feature>
<dbReference type="AlphaFoldDB" id="A0A0W8EYE3"/>
<reference evidence="3" key="1">
    <citation type="journal article" date="2015" name="Proc. Natl. Acad. Sci. U.S.A.">
        <title>Networks of energetic and metabolic interactions define dynamics in microbial communities.</title>
        <authorList>
            <person name="Embree M."/>
            <person name="Liu J.K."/>
            <person name="Al-Bassam M.M."/>
            <person name="Zengler K."/>
        </authorList>
    </citation>
    <scope>NUCLEOTIDE SEQUENCE</scope>
</reference>
<protein>
    <submittedName>
        <fullName evidence="3">Moxr-like atpase</fullName>
    </submittedName>
</protein>
<dbReference type="CDD" id="cd00009">
    <property type="entry name" value="AAA"/>
    <property type="match status" value="1"/>
</dbReference>
<evidence type="ECO:0000313" key="3">
    <source>
        <dbReference type="EMBL" id="KUG13637.1"/>
    </source>
</evidence>
<organism evidence="3">
    <name type="scientific">hydrocarbon metagenome</name>
    <dbReference type="NCBI Taxonomy" id="938273"/>
    <lineage>
        <taxon>unclassified sequences</taxon>
        <taxon>metagenomes</taxon>
        <taxon>ecological metagenomes</taxon>
    </lineage>
</organism>
<dbReference type="GO" id="GO:0016887">
    <property type="term" value="F:ATP hydrolysis activity"/>
    <property type="evidence" value="ECO:0007669"/>
    <property type="project" value="InterPro"/>
</dbReference>
<dbReference type="SUPFAM" id="SSF52540">
    <property type="entry name" value="P-loop containing nucleoside triphosphate hydrolases"/>
    <property type="match status" value="1"/>
</dbReference>
<dbReference type="PANTHER" id="PTHR42759">
    <property type="entry name" value="MOXR FAMILY PROTEIN"/>
    <property type="match status" value="1"/>
</dbReference>
<dbReference type="Pfam" id="PF07726">
    <property type="entry name" value="AAA_3"/>
    <property type="match status" value="1"/>
</dbReference>
<dbReference type="Gene3D" id="3.40.50.300">
    <property type="entry name" value="P-loop containing nucleotide triphosphate hydrolases"/>
    <property type="match status" value="1"/>
</dbReference>
<dbReference type="InterPro" id="IPR027417">
    <property type="entry name" value="P-loop_NTPase"/>
</dbReference>
<proteinExistence type="predicted"/>
<dbReference type="InterPro" id="IPR041628">
    <property type="entry name" value="ChlI/MoxR_AAA_lid"/>
</dbReference>
<sequence length="324" mass="35838">MTIAINEQECGAIAGTYEKICSEAGRLIVGNADLLEIVFVALLSDGHVLVEGIPGTAKSTIVKTAARLMGCDFRRVQCAVDTQPADIIGVRVWDQQERDWILRKGPIFTNIMLIDEINRLPPKSQSAFIEAMGERQATIDGITIPIDRPYIAIATQNPFEREGTFPLIEAQKDRFMFSSRSQFLSGEAELEIIRREQSGILDWASYIASLQPVLRKEDILRFNLVVKNVHIEDPVLAYIRDLVMATRSHSDVQLGVSARGSIALVRGARVLAAMDRRPFVIPDDVKKLAVPAFQHRLVLTREAGISGISPARIVGEILDSVEVP</sequence>
<feature type="domain" description="ChlI/MoxR AAA lid" evidence="2">
    <location>
        <begin position="244"/>
        <end position="316"/>
    </location>
</feature>
<name>A0A0W8EYE3_9ZZZZ</name>
<dbReference type="PANTHER" id="PTHR42759:SF1">
    <property type="entry name" value="MAGNESIUM-CHELATASE SUBUNIT CHLD"/>
    <property type="match status" value="1"/>
</dbReference>
<accession>A0A0W8EYE3</accession>
<dbReference type="InterPro" id="IPR011703">
    <property type="entry name" value="ATPase_AAA-3"/>
</dbReference>